<name>A0ABN1ZKN2_9ACTN</name>
<feature type="domain" description="Aminoglycoside phosphotransferase" evidence="1">
    <location>
        <begin position="39"/>
        <end position="234"/>
    </location>
</feature>
<dbReference type="EMBL" id="BAAAQD010000001">
    <property type="protein sequence ID" value="GAA1500466.1"/>
    <property type="molecule type" value="Genomic_DNA"/>
</dbReference>
<dbReference type="InterPro" id="IPR002575">
    <property type="entry name" value="Aminoglycoside_PTrfase"/>
</dbReference>
<dbReference type="InterPro" id="IPR011009">
    <property type="entry name" value="Kinase-like_dom_sf"/>
</dbReference>
<dbReference type="Gene3D" id="3.90.1200.10">
    <property type="match status" value="1"/>
</dbReference>
<dbReference type="Pfam" id="PF01636">
    <property type="entry name" value="APH"/>
    <property type="match status" value="1"/>
</dbReference>
<comment type="caution">
    <text evidence="2">The sequence shown here is derived from an EMBL/GenBank/DDBJ whole genome shotgun (WGS) entry which is preliminary data.</text>
</comment>
<proteinExistence type="predicted"/>
<evidence type="ECO:0000313" key="3">
    <source>
        <dbReference type="Proteomes" id="UP001501470"/>
    </source>
</evidence>
<protein>
    <recommendedName>
        <fullName evidence="1">Aminoglycoside phosphotransferase domain-containing protein</fullName>
    </recommendedName>
</protein>
<evidence type="ECO:0000259" key="1">
    <source>
        <dbReference type="Pfam" id="PF01636"/>
    </source>
</evidence>
<gene>
    <name evidence="2" type="ORF">GCM10009827_006390</name>
</gene>
<accession>A0ABN1ZKN2</accession>
<keyword evidence="3" id="KW-1185">Reference proteome</keyword>
<dbReference type="SUPFAM" id="SSF56112">
    <property type="entry name" value="Protein kinase-like (PK-like)"/>
    <property type="match status" value="1"/>
</dbReference>
<reference evidence="2 3" key="1">
    <citation type="journal article" date="2019" name="Int. J. Syst. Evol. Microbiol.">
        <title>The Global Catalogue of Microorganisms (GCM) 10K type strain sequencing project: providing services to taxonomists for standard genome sequencing and annotation.</title>
        <authorList>
            <consortium name="The Broad Institute Genomics Platform"/>
            <consortium name="The Broad Institute Genome Sequencing Center for Infectious Disease"/>
            <person name="Wu L."/>
            <person name="Ma J."/>
        </authorList>
    </citation>
    <scope>NUCLEOTIDE SEQUENCE [LARGE SCALE GENOMIC DNA]</scope>
    <source>
        <strain evidence="2 3">JCM 15933</strain>
    </source>
</reference>
<evidence type="ECO:0000313" key="2">
    <source>
        <dbReference type="EMBL" id="GAA1500466.1"/>
    </source>
</evidence>
<sequence>MRPQWTDLPEAVRKTVEALVGGAGRVDACPDGFSPGFAVRLTRADGQRRFVKGIDAGAWPHEVDAYRTEARIGEALPPAVPAPRLRGVHDDGHWCVLAFDDVDGRSPGRPWTPQDIRRVVGAIGDLARAATPSPVPLPTSHPRLGGWSDLASDSSRLSELRRYDEWAAANVQRLAGLERSGLEAARGESLVHGDLYPHNILLTGDRVVFVDWPHARRGSPVIDLVAFLSSVAADGIDPEPFLPVGTPETATTAILAAHTGFLLAGGLAEPLPGLERITAEKLRLGRGAFRWLRTRL</sequence>
<dbReference type="RefSeq" id="WP_344499270.1">
    <property type="nucleotide sequence ID" value="NZ_BAAAQD010000001.1"/>
</dbReference>
<organism evidence="2 3">
    <name type="scientific">Dactylosporangium maewongense</name>
    <dbReference type="NCBI Taxonomy" id="634393"/>
    <lineage>
        <taxon>Bacteria</taxon>
        <taxon>Bacillati</taxon>
        <taxon>Actinomycetota</taxon>
        <taxon>Actinomycetes</taxon>
        <taxon>Micromonosporales</taxon>
        <taxon>Micromonosporaceae</taxon>
        <taxon>Dactylosporangium</taxon>
    </lineage>
</organism>
<dbReference type="Proteomes" id="UP001501470">
    <property type="component" value="Unassembled WGS sequence"/>
</dbReference>